<comment type="caution">
    <text evidence="2">The sequence shown here is derived from an EMBL/GenBank/DDBJ whole genome shotgun (WGS) entry which is preliminary data.</text>
</comment>
<feature type="region of interest" description="Disordered" evidence="1">
    <location>
        <begin position="40"/>
        <end position="70"/>
    </location>
</feature>
<evidence type="ECO:0000256" key="1">
    <source>
        <dbReference type="SAM" id="MobiDB-lite"/>
    </source>
</evidence>
<organism evidence="2 3">
    <name type="scientific">Streptomyces javensis</name>
    <dbReference type="NCBI Taxonomy" id="114698"/>
    <lineage>
        <taxon>Bacteria</taxon>
        <taxon>Bacillati</taxon>
        <taxon>Actinomycetota</taxon>
        <taxon>Actinomycetes</taxon>
        <taxon>Kitasatosporales</taxon>
        <taxon>Streptomycetaceae</taxon>
        <taxon>Streptomyces</taxon>
        <taxon>Streptomyces violaceusniger group</taxon>
    </lineage>
</organism>
<feature type="compositionally biased region" description="Acidic residues" evidence="1">
    <location>
        <begin position="9"/>
        <end position="24"/>
    </location>
</feature>
<sequence>MTVTVAGDAADDTGDDDTGDDDAGEVAAWAFQARSPVLAATASKAATPTGRTRRERGPRVDTKDLRGEWI</sequence>
<proteinExistence type="predicted"/>
<evidence type="ECO:0000313" key="3">
    <source>
        <dbReference type="Proteomes" id="UP001500282"/>
    </source>
</evidence>
<name>A0ABN1XCI9_9ACTN</name>
<reference evidence="2 3" key="1">
    <citation type="journal article" date="2019" name="Int. J. Syst. Evol. Microbiol.">
        <title>The Global Catalogue of Microorganisms (GCM) 10K type strain sequencing project: providing services to taxonomists for standard genome sequencing and annotation.</title>
        <authorList>
            <consortium name="The Broad Institute Genomics Platform"/>
            <consortium name="The Broad Institute Genome Sequencing Center for Infectious Disease"/>
            <person name="Wu L."/>
            <person name="Ma J."/>
        </authorList>
    </citation>
    <scope>NUCLEOTIDE SEQUENCE [LARGE SCALE GENOMIC DNA]</scope>
    <source>
        <strain evidence="2 3">JCM 11448</strain>
    </source>
</reference>
<accession>A0ABN1XCI9</accession>
<protein>
    <submittedName>
        <fullName evidence="2">Uncharacterized protein</fullName>
    </submittedName>
</protein>
<feature type="compositionally biased region" description="Basic and acidic residues" evidence="1">
    <location>
        <begin position="55"/>
        <end position="70"/>
    </location>
</feature>
<feature type="region of interest" description="Disordered" evidence="1">
    <location>
        <begin position="1"/>
        <end position="25"/>
    </location>
</feature>
<dbReference type="Proteomes" id="UP001500282">
    <property type="component" value="Unassembled WGS sequence"/>
</dbReference>
<dbReference type="EMBL" id="BAAAIH010000082">
    <property type="protein sequence ID" value="GAA1300776.1"/>
    <property type="molecule type" value="Genomic_DNA"/>
</dbReference>
<gene>
    <name evidence="2" type="ORF">GCM10009579_81790</name>
</gene>
<keyword evidence="3" id="KW-1185">Reference proteome</keyword>
<evidence type="ECO:0000313" key="2">
    <source>
        <dbReference type="EMBL" id="GAA1300776.1"/>
    </source>
</evidence>